<dbReference type="AlphaFoldDB" id="A0A537IRK2"/>
<dbReference type="GO" id="GO:0005085">
    <property type="term" value="F:guanyl-nucleotide exchange factor activity"/>
    <property type="evidence" value="ECO:0007669"/>
    <property type="project" value="TreeGrafter"/>
</dbReference>
<dbReference type="InterPro" id="IPR009091">
    <property type="entry name" value="RCC1/BLIP-II"/>
</dbReference>
<dbReference type="PROSITE" id="PS50012">
    <property type="entry name" value="RCC1_3"/>
    <property type="match status" value="6"/>
</dbReference>
<dbReference type="PANTHER" id="PTHR45982">
    <property type="entry name" value="REGULATOR OF CHROMOSOME CONDENSATION"/>
    <property type="match status" value="1"/>
</dbReference>
<dbReference type="InterPro" id="IPR003343">
    <property type="entry name" value="Big_2"/>
</dbReference>
<dbReference type="InterPro" id="IPR000408">
    <property type="entry name" value="Reg_chr_condens"/>
</dbReference>
<sequence length="683" mass="67114">MVLQPQHREMTVFRFPVEFVLLLGATWVAVACGGSESTGPSTGGIEVTAATSGADLDADGYTVAVDGSAGQPLARNGIVNFSALSAGHHTVTLSGVASNCTVSGENPATVTVTSGATAHVVFQIACAQLPIASIMVSPDRAGVAVGGTVQLTPTCRDQFANVLPCPLLTWASNDPTVAAVTQAGLVSGVGPGSVVVRYAAAAQVGGEVIVYVERPGSVTLAVAPQAWTMVSEGSVMVQPTIRDAAGNALTGRTPLWTSSAPSVATVTADLTGPPSNAPSRAALVRALAPGSATITATYADASAPAAITVEVVSFASVSVGADHTCALTPGGAAYCWGASAAGQLGNGTTTGPEQCGSFPYTVACSTTPLPVSGGFVFVSDSAGDSHTCAVSSASAAYCWGGSSLTPVPVAGGLSFVALTGGWNHTCGLASGGVAYCWGSNRYGQLGTGATDDSPVPAAVAGGQVWSALSAGEVHSCGITTAGAAYCWGTNGAGELGIGQAEPSPAPFDYGTIHPTPVAVVGGLAFATISAGGVVGSPEDRLYTCGLTTAGAAYCWGRNDAGQLGTGLTADTAAPAAVLGGLRFTAIGIGAWHTCGLTTGGTVYCWGSNRAGQLGIGSSDADPHPTALQVAGGLTFTLLSVGFNSNCALSSGGVLYCWGRNDAGQLGTGSTVGSTVPVKVAGQP</sequence>
<dbReference type="InterPro" id="IPR051553">
    <property type="entry name" value="Ran_GTPase-activating"/>
</dbReference>
<dbReference type="SUPFAM" id="SSF49373">
    <property type="entry name" value="Invasin/intimin cell-adhesion fragments"/>
    <property type="match status" value="2"/>
</dbReference>
<comment type="caution">
    <text evidence="2">The sequence shown here is derived from an EMBL/GenBank/DDBJ whole genome shotgun (WGS) entry which is preliminary data.</text>
</comment>
<dbReference type="Pfam" id="PF00415">
    <property type="entry name" value="RCC1"/>
    <property type="match status" value="1"/>
</dbReference>
<dbReference type="PRINTS" id="PR00633">
    <property type="entry name" value="RCCNDNSATION"/>
</dbReference>
<dbReference type="SUPFAM" id="SSF50985">
    <property type="entry name" value="RCC1/BLIP-II"/>
    <property type="match status" value="2"/>
</dbReference>
<protein>
    <recommendedName>
        <fullName evidence="1">BIG2 domain-containing protein</fullName>
    </recommendedName>
</protein>
<dbReference type="Gene3D" id="2.60.40.1080">
    <property type="match status" value="1"/>
</dbReference>
<dbReference type="Pfam" id="PF02368">
    <property type="entry name" value="Big_2"/>
    <property type="match status" value="1"/>
</dbReference>
<reference evidence="2 3" key="1">
    <citation type="journal article" date="2019" name="Nat. Microbiol.">
        <title>Mediterranean grassland soil C-N compound turnover is dependent on rainfall and depth, and is mediated by genomically divergent microorganisms.</title>
        <authorList>
            <person name="Diamond S."/>
            <person name="Andeer P.F."/>
            <person name="Li Z."/>
            <person name="Crits-Christoph A."/>
            <person name="Burstein D."/>
            <person name="Anantharaman K."/>
            <person name="Lane K.R."/>
            <person name="Thomas B.C."/>
            <person name="Pan C."/>
            <person name="Northen T.R."/>
            <person name="Banfield J.F."/>
        </authorList>
    </citation>
    <scope>NUCLEOTIDE SEQUENCE [LARGE SCALE GENOMIC DNA]</scope>
    <source>
        <strain evidence="2">NP_8</strain>
    </source>
</reference>
<dbReference type="InterPro" id="IPR008964">
    <property type="entry name" value="Invasin/intimin_cell_adhesion"/>
</dbReference>
<proteinExistence type="predicted"/>
<evidence type="ECO:0000313" key="3">
    <source>
        <dbReference type="Proteomes" id="UP000318834"/>
    </source>
</evidence>
<dbReference type="GO" id="GO:0005737">
    <property type="term" value="C:cytoplasm"/>
    <property type="evidence" value="ECO:0007669"/>
    <property type="project" value="TreeGrafter"/>
</dbReference>
<accession>A0A537IRK2</accession>
<feature type="domain" description="BIG2" evidence="1">
    <location>
        <begin position="216"/>
        <end position="308"/>
    </location>
</feature>
<dbReference type="SMART" id="SM00635">
    <property type="entry name" value="BID_2"/>
    <property type="match status" value="2"/>
</dbReference>
<feature type="domain" description="BIG2" evidence="1">
    <location>
        <begin position="130"/>
        <end position="210"/>
    </location>
</feature>
<dbReference type="Proteomes" id="UP000318834">
    <property type="component" value="Unassembled WGS sequence"/>
</dbReference>
<dbReference type="Gene3D" id="2.130.10.30">
    <property type="entry name" value="Regulator of chromosome condensation 1/beta-lactamase-inhibitor protein II"/>
    <property type="match status" value="3"/>
</dbReference>
<dbReference type="EMBL" id="VBAP01000061">
    <property type="protein sequence ID" value="TMI73920.1"/>
    <property type="molecule type" value="Genomic_DNA"/>
</dbReference>
<dbReference type="Pfam" id="PF13540">
    <property type="entry name" value="RCC1_2"/>
    <property type="match status" value="4"/>
</dbReference>
<name>A0A537IRK2_9BACT</name>
<evidence type="ECO:0000313" key="2">
    <source>
        <dbReference type="EMBL" id="TMI73920.1"/>
    </source>
</evidence>
<dbReference type="PANTHER" id="PTHR45982:SF1">
    <property type="entry name" value="REGULATOR OF CHROMOSOME CONDENSATION"/>
    <property type="match status" value="1"/>
</dbReference>
<evidence type="ECO:0000259" key="1">
    <source>
        <dbReference type="SMART" id="SM00635"/>
    </source>
</evidence>
<gene>
    <name evidence="2" type="ORF">E6H05_08670</name>
</gene>
<organism evidence="2 3">
    <name type="scientific">Candidatus Segetimicrobium genomatis</name>
    <dbReference type="NCBI Taxonomy" id="2569760"/>
    <lineage>
        <taxon>Bacteria</taxon>
        <taxon>Bacillati</taxon>
        <taxon>Candidatus Sysuimicrobiota</taxon>
        <taxon>Candidatus Sysuimicrobiia</taxon>
        <taxon>Candidatus Sysuimicrobiales</taxon>
        <taxon>Candidatus Segetimicrobiaceae</taxon>
        <taxon>Candidatus Segetimicrobium</taxon>
    </lineage>
</organism>